<organism evidence="11 12">
    <name type="scientific">Anaeromicrobium sediminis</name>
    <dbReference type="NCBI Taxonomy" id="1478221"/>
    <lineage>
        <taxon>Bacteria</taxon>
        <taxon>Bacillati</taxon>
        <taxon>Bacillota</taxon>
        <taxon>Clostridia</taxon>
        <taxon>Peptostreptococcales</taxon>
        <taxon>Thermotaleaceae</taxon>
        <taxon>Anaeromicrobium</taxon>
    </lineage>
</organism>
<evidence type="ECO:0000256" key="7">
    <source>
        <dbReference type="ARBA" id="ARBA00023136"/>
    </source>
</evidence>
<dbReference type="InterPro" id="IPR018461">
    <property type="entry name" value="Na/H_Antiport_NhaC-like_C"/>
</dbReference>
<evidence type="ECO:0000313" key="11">
    <source>
        <dbReference type="EMBL" id="PAB58354.1"/>
    </source>
</evidence>
<dbReference type="GO" id="GO:0015297">
    <property type="term" value="F:antiporter activity"/>
    <property type="evidence" value="ECO:0007669"/>
    <property type="project" value="UniProtKB-KW"/>
</dbReference>
<evidence type="ECO:0000259" key="10">
    <source>
        <dbReference type="Pfam" id="PF03553"/>
    </source>
</evidence>
<dbReference type="EMBL" id="NIBG01000016">
    <property type="protein sequence ID" value="PAB58354.1"/>
    <property type="molecule type" value="Genomic_DNA"/>
</dbReference>
<dbReference type="AlphaFoldDB" id="A0A267MFJ4"/>
<evidence type="ECO:0000256" key="6">
    <source>
        <dbReference type="ARBA" id="ARBA00022989"/>
    </source>
</evidence>
<gene>
    <name evidence="11" type="ORF">CCE28_15565</name>
</gene>
<proteinExistence type="inferred from homology"/>
<keyword evidence="6 9" id="KW-1133">Transmembrane helix</keyword>
<evidence type="ECO:0000256" key="1">
    <source>
        <dbReference type="ARBA" id="ARBA00004651"/>
    </source>
</evidence>
<feature type="transmembrane region" description="Helical" evidence="9">
    <location>
        <begin position="75"/>
        <end position="103"/>
    </location>
</feature>
<dbReference type="GO" id="GO:0005886">
    <property type="term" value="C:plasma membrane"/>
    <property type="evidence" value="ECO:0007669"/>
    <property type="project" value="UniProtKB-SubCell"/>
</dbReference>
<evidence type="ECO:0000256" key="5">
    <source>
        <dbReference type="ARBA" id="ARBA00022692"/>
    </source>
</evidence>
<evidence type="ECO:0000256" key="8">
    <source>
        <dbReference type="ARBA" id="ARBA00038435"/>
    </source>
</evidence>
<keyword evidence="2" id="KW-0813">Transport</keyword>
<feature type="transmembrane region" description="Helical" evidence="9">
    <location>
        <begin position="260"/>
        <end position="277"/>
    </location>
</feature>
<accession>A0A267MFJ4</accession>
<feature type="transmembrane region" description="Helical" evidence="9">
    <location>
        <begin position="354"/>
        <end position="380"/>
    </location>
</feature>
<dbReference type="InterPro" id="IPR052180">
    <property type="entry name" value="NhaC_Na-H+_Antiporter"/>
</dbReference>
<evidence type="ECO:0000256" key="3">
    <source>
        <dbReference type="ARBA" id="ARBA00022449"/>
    </source>
</evidence>
<reference evidence="11 12" key="1">
    <citation type="submission" date="2017-06" db="EMBL/GenBank/DDBJ databases">
        <title>Draft genome sequence of anaerobic fermentative bacterium Anaeromicrobium sediminis DY2726D isolated from West Pacific Ocean sediments.</title>
        <authorList>
            <person name="Zeng X."/>
        </authorList>
    </citation>
    <scope>NUCLEOTIDE SEQUENCE [LARGE SCALE GENOMIC DNA]</scope>
    <source>
        <strain evidence="11 12">DY2726D</strain>
    </source>
</reference>
<dbReference type="PANTHER" id="PTHR33451:SF3">
    <property type="entry name" value="MALATE-2H(+)_NA(+)-LACTATE ANTIPORTER"/>
    <property type="match status" value="1"/>
</dbReference>
<keyword evidence="7 9" id="KW-0472">Membrane</keyword>
<feature type="domain" description="Na+/H+ antiporter NhaC-like C-terminal" evidence="10">
    <location>
        <begin position="161"/>
        <end position="454"/>
    </location>
</feature>
<dbReference type="PANTHER" id="PTHR33451">
    <property type="entry name" value="MALATE-2H(+)/NA(+)-LACTATE ANTIPORTER"/>
    <property type="match status" value="1"/>
</dbReference>
<comment type="subcellular location">
    <subcellularLocation>
        <location evidence="1">Cell membrane</location>
        <topology evidence="1">Multi-pass membrane protein</topology>
    </subcellularLocation>
</comment>
<keyword evidence="12" id="KW-1185">Reference proteome</keyword>
<sequence>MENSSKKRDITFIEAFGMILVYVAVFVWGKGKFPTGMAILICAFFSAAYGVWVLKTSWDDIFKNILKMFDMGMPAILVLLMVGFISASWLASGTIPVLIVYGLKILNPSIFLVAAFLVTAIVAIATGSSWTIVATFGVALMGIAKGMGIPPGVAGGAIVSGCWLGDKWSPLSDTTNLGAAVTGEDVFSVFKYNFHTSGLGGVGAAIVFTIVGFKYSGGVIDSGKIQSLLDGINGLYNINALLLLPIVVVIYFAIKRKPVLPVLMLGVVVGIALAVIVQGKDLAQIINALYNGYVTETGVTEIDKLLSGGGLLSMMSVMLIIFCAFVLAGTLETIGTMDALVTKMGSLTKTRGPLVLTSYITSILATYLGGTAYTGVILNAGMYRSAYKKIGLANINLSRTVLEGSGHTSALVPWCGSHVIIYATLGITWADFLPHYYSFWVSSALLIIYGFTGLFTKKLEEEEMTLEEVEVAQTII</sequence>
<feature type="transmembrane region" description="Helical" evidence="9">
    <location>
        <begin position="12"/>
        <end position="29"/>
    </location>
</feature>
<keyword evidence="4" id="KW-1003">Cell membrane</keyword>
<dbReference type="Proteomes" id="UP000216024">
    <property type="component" value="Unassembled WGS sequence"/>
</dbReference>
<dbReference type="Pfam" id="PF03553">
    <property type="entry name" value="Na_H_antiporter"/>
    <property type="match status" value="1"/>
</dbReference>
<feature type="transmembrane region" description="Helical" evidence="9">
    <location>
        <begin position="109"/>
        <end position="140"/>
    </location>
</feature>
<name>A0A267MFJ4_9FIRM</name>
<protein>
    <recommendedName>
        <fullName evidence="10">Na+/H+ antiporter NhaC-like C-terminal domain-containing protein</fullName>
    </recommendedName>
</protein>
<feature type="transmembrane region" description="Helical" evidence="9">
    <location>
        <begin position="234"/>
        <end position="254"/>
    </location>
</feature>
<dbReference type="RefSeq" id="WP_095134656.1">
    <property type="nucleotide sequence ID" value="NZ_NIBG01000016.1"/>
</dbReference>
<evidence type="ECO:0000256" key="9">
    <source>
        <dbReference type="SAM" id="Phobius"/>
    </source>
</evidence>
<comment type="similarity">
    <text evidence="8">Belongs to the NhaC Na(+)/H(+) (TC 2.A.35) antiporter family.</text>
</comment>
<dbReference type="OrthoDB" id="9762978at2"/>
<evidence type="ECO:0000256" key="4">
    <source>
        <dbReference type="ARBA" id="ARBA00022475"/>
    </source>
</evidence>
<comment type="caution">
    <text evidence="11">The sequence shown here is derived from an EMBL/GenBank/DDBJ whole genome shotgun (WGS) entry which is preliminary data.</text>
</comment>
<evidence type="ECO:0000256" key="2">
    <source>
        <dbReference type="ARBA" id="ARBA00022448"/>
    </source>
</evidence>
<keyword evidence="5 9" id="KW-0812">Transmembrane</keyword>
<feature type="transmembrane region" description="Helical" evidence="9">
    <location>
        <begin position="35"/>
        <end position="54"/>
    </location>
</feature>
<feature type="transmembrane region" description="Helical" evidence="9">
    <location>
        <begin position="411"/>
        <end position="430"/>
    </location>
</feature>
<keyword evidence="3" id="KW-0050">Antiport</keyword>
<feature type="transmembrane region" description="Helical" evidence="9">
    <location>
        <begin position="436"/>
        <end position="455"/>
    </location>
</feature>
<feature type="transmembrane region" description="Helical" evidence="9">
    <location>
        <begin position="311"/>
        <end position="334"/>
    </location>
</feature>
<evidence type="ECO:0000313" key="12">
    <source>
        <dbReference type="Proteomes" id="UP000216024"/>
    </source>
</evidence>